<reference evidence="2" key="1">
    <citation type="submission" date="2022-11" db="UniProtKB">
        <authorList>
            <consortium name="WormBaseParasite"/>
        </authorList>
    </citation>
    <scope>IDENTIFICATION</scope>
</reference>
<evidence type="ECO:0000313" key="1">
    <source>
        <dbReference type="Proteomes" id="UP000887576"/>
    </source>
</evidence>
<name>A0AC34PXQ3_9BILA</name>
<protein>
    <submittedName>
        <fullName evidence="2">RNase H type-1 domain-containing protein</fullName>
    </submittedName>
</protein>
<proteinExistence type="predicted"/>
<sequence length="330" mass="36930">MFRRSLVLSATRISRICAQLSSESLLNSNGLGNLRTSTSLSNFSTTSYLKVAQKSNVAEAADWHDVPIVSTSFASNGRDAFMAIYWGQNDVMNVYKPSTIPGATIFHAALEAIMVALRQAIFERKLNRVIVQTDSKYLVDCANRYLKTWRNNGYKKKDGNDVKHAALLEDFAQLLDMIDAKIRLAPSSKESNIIELLKSDPKFAIEIQETQAGVDVFDPKKSSAGETQIYVSGKHLAKKPGGFSVASYGFHIPNKPTLDSCGRFNKFPITLTRAQMFGIIQALKIAKQEGMKNINIICDCPQFVKYYKRNWLKSDGTPCANRYLYQEIKE</sequence>
<dbReference type="WBParaSite" id="JU765_v2.g11001.t1">
    <property type="protein sequence ID" value="JU765_v2.g11001.t1"/>
    <property type="gene ID" value="JU765_v2.g11001"/>
</dbReference>
<organism evidence="1 2">
    <name type="scientific">Panagrolaimus sp. JU765</name>
    <dbReference type="NCBI Taxonomy" id="591449"/>
    <lineage>
        <taxon>Eukaryota</taxon>
        <taxon>Metazoa</taxon>
        <taxon>Ecdysozoa</taxon>
        <taxon>Nematoda</taxon>
        <taxon>Chromadorea</taxon>
        <taxon>Rhabditida</taxon>
        <taxon>Tylenchina</taxon>
        <taxon>Panagrolaimomorpha</taxon>
        <taxon>Panagrolaimoidea</taxon>
        <taxon>Panagrolaimidae</taxon>
        <taxon>Panagrolaimus</taxon>
    </lineage>
</organism>
<evidence type="ECO:0000313" key="2">
    <source>
        <dbReference type="WBParaSite" id="JU765_v2.g11001.t1"/>
    </source>
</evidence>
<accession>A0AC34PXQ3</accession>
<dbReference type="Proteomes" id="UP000887576">
    <property type="component" value="Unplaced"/>
</dbReference>